<proteinExistence type="inferred from homology"/>
<dbReference type="GO" id="GO:0006357">
    <property type="term" value="P:regulation of transcription by RNA polymerase II"/>
    <property type="evidence" value="ECO:0007669"/>
    <property type="project" value="InterPro"/>
</dbReference>
<name>A0AAN9UPC3_9PEZI</name>
<evidence type="ECO:0000256" key="1">
    <source>
        <dbReference type="ARBA" id="ARBA00004123"/>
    </source>
</evidence>
<dbReference type="PANTHER" id="PTHR13321:SF2">
    <property type="entry name" value="MEDIATOR OF RNA POLYMERASE II TRANSCRIPTION SUBUNIT 18"/>
    <property type="match status" value="1"/>
</dbReference>
<comment type="subunit">
    <text evidence="8">Component of the Mediator complex.</text>
</comment>
<evidence type="ECO:0000313" key="10">
    <source>
        <dbReference type="Proteomes" id="UP001320420"/>
    </source>
</evidence>
<reference evidence="9 10" key="1">
    <citation type="submission" date="2024-02" db="EMBL/GenBank/DDBJ databases">
        <title>De novo assembly and annotation of 12 fungi associated with fruit tree decline syndrome in Ontario, Canada.</title>
        <authorList>
            <person name="Sulman M."/>
            <person name="Ellouze W."/>
            <person name="Ilyukhin E."/>
        </authorList>
    </citation>
    <scope>NUCLEOTIDE SEQUENCE [LARGE SCALE GENOMIC DNA]</scope>
    <source>
        <strain evidence="9 10">M11/M66-122</strain>
    </source>
</reference>
<dbReference type="AlphaFoldDB" id="A0AAN9UPC3"/>
<dbReference type="EMBL" id="JAKJXP020000091">
    <property type="protein sequence ID" value="KAK7747584.1"/>
    <property type="molecule type" value="Genomic_DNA"/>
</dbReference>
<keyword evidence="10" id="KW-1185">Reference proteome</keyword>
<comment type="caution">
    <text evidence="9">The sequence shown here is derived from an EMBL/GenBank/DDBJ whole genome shotgun (WGS) entry which is preliminary data.</text>
</comment>
<dbReference type="GO" id="GO:0016592">
    <property type="term" value="C:mediator complex"/>
    <property type="evidence" value="ECO:0007669"/>
    <property type="project" value="InterPro"/>
</dbReference>
<evidence type="ECO:0000256" key="4">
    <source>
        <dbReference type="ARBA" id="ARBA00023015"/>
    </source>
</evidence>
<keyword evidence="5 8" id="KW-0804">Transcription</keyword>
<dbReference type="GO" id="GO:0006369">
    <property type="term" value="P:termination of RNA polymerase II transcription"/>
    <property type="evidence" value="ECO:0007669"/>
    <property type="project" value="TreeGrafter"/>
</dbReference>
<dbReference type="Gene3D" id="2.40.320.10">
    <property type="entry name" value="Hypothetical Protein Pfu-838710-001"/>
    <property type="match status" value="1"/>
</dbReference>
<comment type="function">
    <text evidence="8">Component of the Mediator complex, a coactivator involved in the regulated transcription of nearly all RNA polymerase II-dependent genes. Mediator functions as a bridge to convey information from gene-specific regulatory proteins to the basal RNA polymerase II transcription machinery. Mediator is recruited to promoters by direct interactions with regulatory proteins and serves as a scaffold for the assembly of a functional preinitiation complex with RNA polymerase II and the general transcription factors.</text>
</comment>
<accession>A0AAN9UPC3</accession>
<organism evidence="9 10">
    <name type="scientific">Diatrype stigma</name>
    <dbReference type="NCBI Taxonomy" id="117547"/>
    <lineage>
        <taxon>Eukaryota</taxon>
        <taxon>Fungi</taxon>
        <taxon>Dikarya</taxon>
        <taxon>Ascomycota</taxon>
        <taxon>Pezizomycotina</taxon>
        <taxon>Sordariomycetes</taxon>
        <taxon>Xylariomycetidae</taxon>
        <taxon>Xylariales</taxon>
        <taxon>Diatrypaceae</taxon>
        <taxon>Diatrype</taxon>
    </lineage>
</organism>
<evidence type="ECO:0000256" key="8">
    <source>
        <dbReference type="RuleBase" id="RU364150"/>
    </source>
</evidence>
<sequence length="255" mass="29449">MYELFLTAPVRKDDFEMACAILQGLTCMQARQNVYRTLYYAGQPQPRGLPNQRTFRQSGQALPLWKELSNHLKRSSYVLQLAYEVFPESDFGSGATVDLNGMPGTLRWTDLPDPLRDTPVTQRKKIDIPDQRNLLTTMSDNGHTFKNELIHETFSYVRTNVEFVFSRTYQLPESPGRPTTALPAWSDLRPVDPAQKWILNVKLTVEEENQPEKLQKANKELMAVKEELDRLFEFKVVDRRVLDTRIAPPQVLPPR</sequence>
<evidence type="ECO:0000313" key="9">
    <source>
        <dbReference type="EMBL" id="KAK7747584.1"/>
    </source>
</evidence>
<gene>
    <name evidence="8" type="primary">MED18</name>
    <name evidence="9" type="ORF">SLS62_009083</name>
</gene>
<dbReference type="PANTHER" id="PTHR13321">
    <property type="entry name" value="MEDIATOR OF RNA POLYMERASE II TRANSCRIPTION, SUBUNIT 18"/>
    <property type="match status" value="1"/>
</dbReference>
<comment type="subcellular location">
    <subcellularLocation>
        <location evidence="1 8">Nucleus</location>
    </subcellularLocation>
</comment>
<evidence type="ECO:0000256" key="2">
    <source>
        <dbReference type="ARBA" id="ARBA00009814"/>
    </source>
</evidence>
<dbReference type="Proteomes" id="UP001320420">
    <property type="component" value="Unassembled WGS sequence"/>
</dbReference>
<dbReference type="InterPro" id="IPR019095">
    <property type="entry name" value="Mediator_Med18"/>
</dbReference>
<keyword evidence="8" id="KW-0010">Activator</keyword>
<evidence type="ECO:0000256" key="5">
    <source>
        <dbReference type="ARBA" id="ARBA00023163"/>
    </source>
</evidence>
<dbReference type="Pfam" id="PF09637">
    <property type="entry name" value="Med18"/>
    <property type="match status" value="1"/>
</dbReference>
<keyword evidence="4 8" id="KW-0805">Transcription regulation</keyword>
<evidence type="ECO:0000256" key="7">
    <source>
        <dbReference type="ARBA" id="ARBA00032012"/>
    </source>
</evidence>
<keyword evidence="6 8" id="KW-0539">Nucleus</keyword>
<dbReference type="GO" id="GO:0003712">
    <property type="term" value="F:transcription coregulator activity"/>
    <property type="evidence" value="ECO:0007669"/>
    <property type="project" value="InterPro"/>
</dbReference>
<protein>
    <recommendedName>
        <fullName evidence="3 8">Mediator of RNA polymerase II transcription subunit 18</fullName>
    </recommendedName>
    <alternativeName>
        <fullName evidence="7 8">Mediator complex subunit 18</fullName>
    </alternativeName>
</protein>
<comment type="similarity">
    <text evidence="2 8">Belongs to the Mediator complex subunit 18 family.</text>
</comment>
<evidence type="ECO:0000256" key="6">
    <source>
        <dbReference type="ARBA" id="ARBA00023242"/>
    </source>
</evidence>
<evidence type="ECO:0000256" key="3">
    <source>
        <dbReference type="ARBA" id="ARBA00019612"/>
    </source>
</evidence>
<dbReference type="GO" id="GO:0070847">
    <property type="term" value="C:core mediator complex"/>
    <property type="evidence" value="ECO:0007669"/>
    <property type="project" value="TreeGrafter"/>
</dbReference>